<proteinExistence type="predicted"/>
<dbReference type="AlphaFoldDB" id="A0AA88XHF6"/>
<dbReference type="Proteomes" id="UP001186944">
    <property type="component" value="Unassembled WGS sequence"/>
</dbReference>
<accession>A0AA88XHF6</accession>
<keyword evidence="3" id="KW-1185">Reference proteome</keyword>
<comment type="caution">
    <text evidence="2">The sequence shown here is derived from an EMBL/GenBank/DDBJ whole genome shotgun (WGS) entry which is preliminary data.</text>
</comment>
<feature type="domain" description="DUF7869" evidence="1">
    <location>
        <begin position="1"/>
        <end position="110"/>
    </location>
</feature>
<organism evidence="2 3">
    <name type="scientific">Pinctada imbricata</name>
    <name type="common">Atlantic pearl-oyster</name>
    <name type="synonym">Pinctada martensii</name>
    <dbReference type="NCBI Taxonomy" id="66713"/>
    <lineage>
        <taxon>Eukaryota</taxon>
        <taxon>Metazoa</taxon>
        <taxon>Spiralia</taxon>
        <taxon>Lophotrochozoa</taxon>
        <taxon>Mollusca</taxon>
        <taxon>Bivalvia</taxon>
        <taxon>Autobranchia</taxon>
        <taxon>Pteriomorphia</taxon>
        <taxon>Pterioida</taxon>
        <taxon>Pterioidea</taxon>
        <taxon>Pteriidae</taxon>
        <taxon>Pinctada</taxon>
    </lineage>
</organism>
<evidence type="ECO:0000313" key="2">
    <source>
        <dbReference type="EMBL" id="KAK3082881.1"/>
    </source>
</evidence>
<evidence type="ECO:0000259" key="1">
    <source>
        <dbReference type="Pfam" id="PF25273"/>
    </source>
</evidence>
<dbReference type="PANTHER" id="PTHR33153:SF3">
    <property type="entry name" value="TRAFFICKING PROTEIN PARTICLE COMPLEX SUBUNIT 11 DOMAIN-CONTAINING PROTEIN"/>
    <property type="match status" value="1"/>
</dbReference>
<evidence type="ECO:0000313" key="3">
    <source>
        <dbReference type="Proteomes" id="UP001186944"/>
    </source>
</evidence>
<dbReference type="InterPro" id="IPR057191">
    <property type="entry name" value="DUF7869"/>
</dbReference>
<dbReference type="Pfam" id="PF25273">
    <property type="entry name" value="DUF7869"/>
    <property type="match status" value="1"/>
</dbReference>
<gene>
    <name evidence="2" type="ORF">FSP39_007844</name>
</gene>
<sequence length="229" mass="26383">MFLCMLVQAEVLRKVKLTFLMVGHTHEDVDQMFSCINRAANQRNLLTLEHLHSVCREGFTPTPKTVHLDSLWDFRKLATFRGVLQGIQEPHVFKIHKMDGDVTISYKNWPLQTEPYRHLRVRDIVPNLEEPSIVEPNLGKMEATITDMRRDLKRWAEAGKFSESECQWWNDYLIRLGSTPSVQPLAPTSLPTFVEAGLEGNSLEANLAEALNRHMDRLQHSASLRIGRR</sequence>
<protein>
    <recommendedName>
        <fullName evidence="1">DUF7869 domain-containing protein</fullName>
    </recommendedName>
</protein>
<reference evidence="2" key="1">
    <citation type="submission" date="2019-08" db="EMBL/GenBank/DDBJ databases">
        <title>The improved chromosome-level genome for the pearl oyster Pinctada fucata martensii using PacBio sequencing and Hi-C.</title>
        <authorList>
            <person name="Zheng Z."/>
        </authorList>
    </citation>
    <scope>NUCLEOTIDE SEQUENCE</scope>
    <source>
        <strain evidence="2">ZZ-2019</strain>
        <tissue evidence="2">Adductor muscle</tissue>
    </source>
</reference>
<dbReference type="EMBL" id="VSWD01000014">
    <property type="protein sequence ID" value="KAK3082881.1"/>
    <property type="molecule type" value="Genomic_DNA"/>
</dbReference>
<name>A0AA88XHF6_PINIB</name>
<dbReference type="PANTHER" id="PTHR33153">
    <property type="entry name" value="MYND-TYPE DOMAIN-CONTAINING PROTEIN"/>
    <property type="match status" value="1"/>
</dbReference>